<dbReference type="PROSITE" id="PS00845">
    <property type="entry name" value="CAP_GLY_1"/>
    <property type="match status" value="1"/>
</dbReference>
<dbReference type="AlphaFoldDB" id="A0A1I7YLY5"/>
<name>A0A1I7YLY5_9BILA</name>
<dbReference type="PROSITE" id="PS50245">
    <property type="entry name" value="CAP_GLY_2"/>
    <property type="match status" value="1"/>
</dbReference>
<feature type="domain" description="CAP-Gly" evidence="1">
    <location>
        <begin position="47"/>
        <end position="79"/>
    </location>
</feature>
<dbReference type="SUPFAM" id="SSF74924">
    <property type="entry name" value="Cap-Gly domain"/>
    <property type="match status" value="1"/>
</dbReference>
<evidence type="ECO:0000313" key="3">
    <source>
        <dbReference type="WBParaSite" id="L893_g17759.t1"/>
    </source>
</evidence>
<accession>A0A1I7YLY5</accession>
<dbReference type="SMART" id="SM01052">
    <property type="entry name" value="CAP_GLY"/>
    <property type="match status" value="1"/>
</dbReference>
<dbReference type="Pfam" id="PF01302">
    <property type="entry name" value="CAP_GLY"/>
    <property type="match status" value="1"/>
</dbReference>
<evidence type="ECO:0000259" key="1">
    <source>
        <dbReference type="PROSITE" id="PS50245"/>
    </source>
</evidence>
<proteinExistence type="predicted"/>
<organism evidence="2 3">
    <name type="scientific">Steinernema glaseri</name>
    <dbReference type="NCBI Taxonomy" id="37863"/>
    <lineage>
        <taxon>Eukaryota</taxon>
        <taxon>Metazoa</taxon>
        <taxon>Ecdysozoa</taxon>
        <taxon>Nematoda</taxon>
        <taxon>Chromadorea</taxon>
        <taxon>Rhabditida</taxon>
        <taxon>Tylenchina</taxon>
        <taxon>Panagrolaimomorpha</taxon>
        <taxon>Strongyloidoidea</taxon>
        <taxon>Steinernematidae</taxon>
        <taxon>Steinernema</taxon>
    </lineage>
</organism>
<dbReference type="Proteomes" id="UP000095287">
    <property type="component" value="Unplaced"/>
</dbReference>
<dbReference type="Gene3D" id="2.30.30.190">
    <property type="entry name" value="CAP Gly-rich-like domain"/>
    <property type="match status" value="1"/>
</dbReference>
<dbReference type="PANTHER" id="PTHR18916:SF93">
    <property type="entry name" value="RESTIN HOMOLOG"/>
    <property type="match status" value="1"/>
</dbReference>
<dbReference type="PANTHER" id="PTHR18916">
    <property type="entry name" value="DYNACTIN 1-RELATED MICROTUBULE-BINDING"/>
    <property type="match status" value="1"/>
</dbReference>
<keyword evidence="2" id="KW-1185">Reference proteome</keyword>
<dbReference type="InterPro" id="IPR036859">
    <property type="entry name" value="CAP-Gly_dom_sf"/>
</dbReference>
<reference evidence="3" key="1">
    <citation type="submission" date="2016-11" db="UniProtKB">
        <authorList>
            <consortium name="WormBaseParasite"/>
        </authorList>
    </citation>
    <scope>IDENTIFICATION</scope>
</reference>
<evidence type="ECO:0000313" key="2">
    <source>
        <dbReference type="Proteomes" id="UP000095287"/>
    </source>
</evidence>
<sequence length="84" mass="9017">MASPSPLGSPAMMRSGPISRYAPQFGFDIGDRVLCSGGKVGICRYLDDTEFAAGVWAGIELTNGIGKNDGSVQGKRYFEWQTLL</sequence>
<dbReference type="WBParaSite" id="L893_g17759.t1">
    <property type="protein sequence ID" value="L893_g17759.t1"/>
    <property type="gene ID" value="L893_g17759"/>
</dbReference>
<protein>
    <submittedName>
        <fullName evidence="3">CAP-Gly domain-containing protein</fullName>
    </submittedName>
</protein>
<dbReference type="InterPro" id="IPR000938">
    <property type="entry name" value="CAP-Gly_domain"/>
</dbReference>